<name>A0ABV5ZQH5_9PSEU</name>
<accession>A0ABV5ZQH5</accession>
<dbReference type="EMBL" id="JBHLZU010000003">
    <property type="protein sequence ID" value="MFB9903126.1"/>
    <property type="molecule type" value="Genomic_DNA"/>
</dbReference>
<dbReference type="SUPFAM" id="SSF56235">
    <property type="entry name" value="N-terminal nucleophile aminohydrolases (Ntn hydrolases)"/>
    <property type="match status" value="1"/>
</dbReference>
<organism evidence="2 3">
    <name type="scientific">Allokutzneria oryzae</name>
    <dbReference type="NCBI Taxonomy" id="1378989"/>
    <lineage>
        <taxon>Bacteria</taxon>
        <taxon>Bacillati</taxon>
        <taxon>Actinomycetota</taxon>
        <taxon>Actinomycetes</taxon>
        <taxon>Pseudonocardiales</taxon>
        <taxon>Pseudonocardiaceae</taxon>
        <taxon>Allokutzneria</taxon>
    </lineage>
</organism>
<dbReference type="InterPro" id="IPR029055">
    <property type="entry name" value="Ntn_hydrolases_N"/>
</dbReference>
<proteinExistence type="predicted"/>
<dbReference type="Gene3D" id="3.60.20.10">
    <property type="entry name" value="Glutamine Phosphoribosylpyrophosphate, subunit 1, domain 1"/>
    <property type="match status" value="1"/>
</dbReference>
<evidence type="ECO:0000313" key="2">
    <source>
        <dbReference type="EMBL" id="MFB9903126.1"/>
    </source>
</evidence>
<dbReference type="Proteomes" id="UP001589693">
    <property type="component" value="Unassembled WGS sequence"/>
</dbReference>
<gene>
    <name evidence="2" type="ORF">ACFFQA_04165</name>
</gene>
<dbReference type="Pfam" id="PF01804">
    <property type="entry name" value="Penicil_amidase"/>
    <property type="match status" value="1"/>
</dbReference>
<evidence type="ECO:0000256" key="1">
    <source>
        <dbReference type="SAM" id="MobiDB-lite"/>
    </source>
</evidence>
<sequence length="117" mass="12697">MRSGSALSRIKVTKREKPGHAGWLTRIRGRGGPGRGGGAPARGIGTTCRTGSRGFRSATRICACPNTSTLMAYSQSANPASPHHSDQTKLYSRKQWVTERFCEKDILASPSLRVIRL</sequence>
<reference evidence="2 3" key="1">
    <citation type="submission" date="2024-09" db="EMBL/GenBank/DDBJ databases">
        <authorList>
            <person name="Sun Q."/>
            <person name="Mori K."/>
        </authorList>
    </citation>
    <scope>NUCLEOTIDE SEQUENCE [LARGE SCALE GENOMIC DNA]</scope>
    <source>
        <strain evidence="2 3">TBRC 7907</strain>
    </source>
</reference>
<evidence type="ECO:0000313" key="3">
    <source>
        <dbReference type="Proteomes" id="UP001589693"/>
    </source>
</evidence>
<keyword evidence="3" id="KW-1185">Reference proteome</keyword>
<feature type="compositionally biased region" description="Gly residues" evidence="1">
    <location>
        <begin position="30"/>
        <end position="40"/>
    </location>
</feature>
<dbReference type="RefSeq" id="WP_377850259.1">
    <property type="nucleotide sequence ID" value="NZ_JBHLZU010000003.1"/>
</dbReference>
<protein>
    <submittedName>
        <fullName evidence="2">Penicillin acylase family protein</fullName>
    </submittedName>
</protein>
<comment type="caution">
    <text evidence="2">The sequence shown here is derived from an EMBL/GenBank/DDBJ whole genome shotgun (WGS) entry which is preliminary data.</text>
</comment>
<feature type="region of interest" description="Disordered" evidence="1">
    <location>
        <begin position="23"/>
        <end position="50"/>
    </location>
</feature>
<dbReference type="InterPro" id="IPR002692">
    <property type="entry name" value="S45"/>
</dbReference>